<dbReference type="GO" id="GO:0042026">
    <property type="term" value="P:protein refolding"/>
    <property type="evidence" value="ECO:0007669"/>
    <property type="project" value="EnsemblFungi"/>
</dbReference>
<dbReference type="GO" id="GO:0051082">
    <property type="term" value="F:unfolded protein binding"/>
    <property type="evidence" value="ECO:0007669"/>
    <property type="project" value="EnsemblFungi"/>
</dbReference>
<dbReference type="InterPro" id="IPR011990">
    <property type="entry name" value="TPR-like_helical_dom_sf"/>
</dbReference>
<dbReference type="InterPro" id="IPR002130">
    <property type="entry name" value="Cyclophilin-type_PPIase_dom"/>
</dbReference>
<comment type="caution">
    <text evidence="6">The sequence shown here is derived from an EMBL/GenBank/DDBJ whole genome shotgun (WGS) entry which is preliminary data.</text>
</comment>
<evidence type="ECO:0000256" key="3">
    <source>
        <dbReference type="ARBA" id="ARBA00023110"/>
    </source>
</evidence>
<keyword evidence="3" id="KW-0697">Rotamase</keyword>
<dbReference type="InterPro" id="IPR029000">
    <property type="entry name" value="Cyclophilin-like_dom_sf"/>
</dbReference>
<gene>
    <name evidence="6" type="ORF">OGATHE_002330</name>
</gene>
<dbReference type="OrthoDB" id="407558at2759"/>
<dbReference type="PRINTS" id="PR00153">
    <property type="entry name" value="CSAPPISMRASE"/>
</dbReference>
<comment type="catalytic activity">
    <reaction evidence="1">
        <text>[protein]-peptidylproline (omega=180) = [protein]-peptidylproline (omega=0)</text>
        <dbReference type="Rhea" id="RHEA:16237"/>
        <dbReference type="Rhea" id="RHEA-COMP:10747"/>
        <dbReference type="Rhea" id="RHEA-COMP:10748"/>
        <dbReference type="ChEBI" id="CHEBI:83833"/>
        <dbReference type="ChEBI" id="CHEBI:83834"/>
        <dbReference type="EC" id="5.2.1.8"/>
    </reaction>
</comment>
<organism evidence="6 7">
    <name type="scientific">Ogataea polymorpha</name>
    <dbReference type="NCBI Taxonomy" id="460523"/>
    <lineage>
        <taxon>Eukaryota</taxon>
        <taxon>Fungi</taxon>
        <taxon>Dikarya</taxon>
        <taxon>Ascomycota</taxon>
        <taxon>Saccharomycotina</taxon>
        <taxon>Pichiomycetes</taxon>
        <taxon>Pichiales</taxon>
        <taxon>Pichiaceae</taxon>
        <taxon>Ogataea</taxon>
    </lineage>
</organism>
<dbReference type="Proteomes" id="UP000788993">
    <property type="component" value="Unassembled WGS sequence"/>
</dbReference>
<accession>A0A1B7SDC9</accession>
<dbReference type="GO" id="GO:0003755">
    <property type="term" value="F:peptidyl-prolyl cis-trans isomerase activity"/>
    <property type="evidence" value="ECO:0007669"/>
    <property type="project" value="UniProtKB-KW"/>
</dbReference>
<evidence type="ECO:0000256" key="2">
    <source>
        <dbReference type="ARBA" id="ARBA00013194"/>
    </source>
</evidence>
<dbReference type="PROSITE" id="PS50072">
    <property type="entry name" value="CSA_PPIASE_2"/>
    <property type="match status" value="1"/>
</dbReference>
<dbReference type="Pfam" id="PF00160">
    <property type="entry name" value="Pro_isomerase"/>
    <property type="match status" value="1"/>
</dbReference>
<keyword evidence="7" id="KW-1185">Reference proteome</keyword>
<name>A0A1B7SDC9_9ASCO</name>
<dbReference type="PANTHER" id="PTHR11071:SF561">
    <property type="entry name" value="PEPTIDYL-PROLYL CIS-TRANS ISOMERASE D-RELATED"/>
    <property type="match status" value="1"/>
</dbReference>
<keyword evidence="4" id="KW-0413">Isomerase</keyword>
<dbReference type="InterPro" id="IPR019734">
    <property type="entry name" value="TPR_rpt"/>
</dbReference>
<dbReference type="GO" id="GO:0005829">
    <property type="term" value="C:cytosol"/>
    <property type="evidence" value="ECO:0007669"/>
    <property type="project" value="EnsemblFungi"/>
</dbReference>
<evidence type="ECO:0000259" key="5">
    <source>
        <dbReference type="PROSITE" id="PS50072"/>
    </source>
</evidence>
<dbReference type="InterPro" id="IPR020892">
    <property type="entry name" value="Cyclophilin-type_PPIase_CS"/>
</dbReference>
<dbReference type="EMBL" id="JAEUBD010000763">
    <property type="protein sequence ID" value="KAH3672489.1"/>
    <property type="molecule type" value="Genomic_DNA"/>
</dbReference>
<dbReference type="AlphaFoldDB" id="A0A1B7SDC9"/>
<dbReference type="GO" id="GO:0016018">
    <property type="term" value="F:cyclosporin A binding"/>
    <property type="evidence" value="ECO:0007669"/>
    <property type="project" value="TreeGrafter"/>
</dbReference>
<dbReference type="SUPFAM" id="SSF48452">
    <property type="entry name" value="TPR-like"/>
    <property type="match status" value="1"/>
</dbReference>
<dbReference type="PROSITE" id="PS50005">
    <property type="entry name" value="TPR"/>
    <property type="match status" value="1"/>
</dbReference>
<sequence length="383" mass="43972">MKTFAYLDIQIGTRDVGRIVIELDFEKAPKACDNFLQLCETNDYKDTCFHRVIKNFMIQGGDTDHKIMRHDEYPPVGLGKGGRSIYPSNLFDDENLRAIDEPFLVCMSNKGTVNSNSSQFFINTLASPHLTGKHTVFGKVRHGKSVVREIERVSVMSTKNSDSEAWIPVKEEMVLIVNCGKWNDGDPVPCYNACYDSLGGDIYEEYPDDNEVEGLDLENPEMTYKISTVIKESASLLLKEKRLRDAFLKYKKALRYCNELIPDQDTNPEYHKKFLNLKKTIYLNLALVALQMNDYKTTIDYCGYLLEMDKDVPMTQTQTSKTFYRLGMAYRGLKNFEVALEFLQKASFLSPNDQGIKSELSVVQKLVEDEKKSVRQRFAKFFD</sequence>
<feature type="domain" description="PPIase cyclophilin-type" evidence="5">
    <location>
        <begin position="6"/>
        <end position="181"/>
    </location>
</feature>
<evidence type="ECO:0000256" key="1">
    <source>
        <dbReference type="ARBA" id="ARBA00000971"/>
    </source>
</evidence>
<evidence type="ECO:0000313" key="6">
    <source>
        <dbReference type="EMBL" id="KAH3672489.1"/>
    </source>
</evidence>
<dbReference type="SUPFAM" id="SSF50891">
    <property type="entry name" value="Cyclophilin-like"/>
    <property type="match status" value="1"/>
</dbReference>
<proteinExistence type="predicted"/>
<protein>
    <recommendedName>
        <fullName evidence="2">peptidylprolyl isomerase</fullName>
        <ecNumber evidence="2">5.2.1.8</ecNumber>
    </recommendedName>
</protein>
<dbReference type="RefSeq" id="XP_018209399.1">
    <property type="nucleotide sequence ID" value="XM_018355682.1"/>
</dbReference>
<dbReference type="PROSITE" id="PS00170">
    <property type="entry name" value="CSA_PPIASE_1"/>
    <property type="match status" value="1"/>
</dbReference>
<dbReference type="Gene3D" id="2.40.100.10">
    <property type="entry name" value="Cyclophilin-like"/>
    <property type="match status" value="1"/>
</dbReference>
<dbReference type="PANTHER" id="PTHR11071">
    <property type="entry name" value="PEPTIDYL-PROLYL CIS-TRANS ISOMERASE"/>
    <property type="match status" value="1"/>
</dbReference>
<dbReference type="SMART" id="SM00028">
    <property type="entry name" value="TPR"/>
    <property type="match status" value="3"/>
</dbReference>
<evidence type="ECO:0000313" key="7">
    <source>
        <dbReference type="Proteomes" id="UP000788993"/>
    </source>
</evidence>
<reference evidence="6" key="2">
    <citation type="submission" date="2021-01" db="EMBL/GenBank/DDBJ databases">
        <authorList>
            <person name="Schikora-Tamarit M.A."/>
        </authorList>
    </citation>
    <scope>NUCLEOTIDE SEQUENCE</scope>
    <source>
        <strain evidence="6">NCAIM Y.01608</strain>
    </source>
</reference>
<evidence type="ECO:0000256" key="4">
    <source>
        <dbReference type="ARBA" id="ARBA00023235"/>
    </source>
</evidence>
<dbReference type="Gene3D" id="1.25.40.10">
    <property type="entry name" value="Tetratricopeptide repeat domain"/>
    <property type="match status" value="1"/>
</dbReference>
<dbReference type="EC" id="5.2.1.8" evidence="2"/>
<reference evidence="6" key="1">
    <citation type="journal article" date="2021" name="Open Biol.">
        <title>Shared evolutionary footprints suggest mitochondrial oxidative damage underlies multiple complex I losses in fungi.</title>
        <authorList>
            <person name="Schikora-Tamarit M.A."/>
            <person name="Marcet-Houben M."/>
            <person name="Nosek J."/>
            <person name="Gabaldon T."/>
        </authorList>
    </citation>
    <scope>NUCLEOTIDE SEQUENCE</scope>
    <source>
        <strain evidence="6">NCAIM Y.01608</strain>
    </source>
</reference>